<dbReference type="Gene3D" id="3.40.390.30">
    <property type="entry name" value="Metalloproteases ('zincins'), catalytic domain"/>
    <property type="match status" value="1"/>
</dbReference>
<comment type="similarity">
    <text evidence="1 7">Belongs to the endoribonuclease YbeY family.</text>
</comment>
<dbReference type="GO" id="GO:0004222">
    <property type="term" value="F:metalloendopeptidase activity"/>
    <property type="evidence" value="ECO:0007669"/>
    <property type="project" value="InterPro"/>
</dbReference>
<keyword evidence="7" id="KW-0690">Ribosome biogenesis</keyword>
<dbReference type="NCBIfam" id="TIGR00043">
    <property type="entry name" value="rRNA maturation RNase YbeY"/>
    <property type="match status" value="1"/>
</dbReference>
<protein>
    <recommendedName>
        <fullName evidence="7">Endoribonuclease YbeY</fullName>
        <ecNumber evidence="7">3.1.-.-</ecNumber>
    </recommendedName>
</protein>
<keyword evidence="3 7" id="KW-0479">Metal-binding</keyword>
<comment type="cofactor">
    <cofactor evidence="7">
        <name>Zn(2+)</name>
        <dbReference type="ChEBI" id="CHEBI:29105"/>
    </cofactor>
    <text evidence="7">Binds 1 zinc ion.</text>
</comment>
<evidence type="ECO:0000256" key="4">
    <source>
        <dbReference type="ARBA" id="ARBA00022759"/>
    </source>
</evidence>
<dbReference type="OrthoDB" id="9811984at2"/>
<keyword evidence="6 7" id="KW-0862">Zinc</keyword>
<feature type="binding site" evidence="7">
    <location>
        <position position="109"/>
    </location>
    <ligand>
        <name>Zn(2+)</name>
        <dbReference type="ChEBI" id="CHEBI:29105"/>
        <note>catalytic</note>
    </ligand>
</feature>
<proteinExistence type="inferred from homology"/>
<dbReference type="HAMAP" id="MF_00009">
    <property type="entry name" value="Endoribonucl_YbeY"/>
    <property type="match status" value="1"/>
</dbReference>
<dbReference type="InterPro" id="IPR020549">
    <property type="entry name" value="YbeY_CS"/>
</dbReference>
<dbReference type="GO" id="GO:0006364">
    <property type="term" value="P:rRNA processing"/>
    <property type="evidence" value="ECO:0007669"/>
    <property type="project" value="UniProtKB-UniRule"/>
</dbReference>
<reference evidence="8 9" key="1">
    <citation type="submission" date="2017-02" db="EMBL/GenBank/DDBJ databases">
        <authorList>
            <person name="Peterson S.W."/>
        </authorList>
    </citation>
    <scope>NUCLEOTIDE SEQUENCE [LARGE SCALE GENOMIC DNA]</scope>
    <source>
        <strain evidence="8 9">DSM 25262</strain>
    </source>
</reference>
<evidence type="ECO:0000256" key="5">
    <source>
        <dbReference type="ARBA" id="ARBA00022801"/>
    </source>
</evidence>
<dbReference type="PANTHER" id="PTHR46986:SF1">
    <property type="entry name" value="ENDORIBONUCLEASE YBEY, CHLOROPLASTIC"/>
    <property type="match status" value="1"/>
</dbReference>
<evidence type="ECO:0000313" key="8">
    <source>
        <dbReference type="EMBL" id="SKC74909.1"/>
    </source>
</evidence>
<dbReference type="PANTHER" id="PTHR46986">
    <property type="entry name" value="ENDORIBONUCLEASE YBEY, CHLOROPLASTIC"/>
    <property type="match status" value="1"/>
</dbReference>
<name>A0A1T5LGV6_9BACT</name>
<dbReference type="PROSITE" id="PS01306">
    <property type="entry name" value="UPF0054"/>
    <property type="match status" value="1"/>
</dbReference>
<comment type="function">
    <text evidence="7">Single strand-specific metallo-endoribonuclease involved in late-stage 70S ribosome quality control and in maturation of the 3' terminus of the 16S rRNA.</text>
</comment>
<dbReference type="AlphaFoldDB" id="A0A1T5LGV6"/>
<dbReference type="InterPro" id="IPR023091">
    <property type="entry name" value="MetalPrtase_cat_dom_sf_prd"/>
</dbReference>
<dbReference type="GO" id="GO:0004521">
    <property type="term" value="F:RNA endonuclease activity"/>
    <property type="evidence" value="ECO:0007669"/>
    <property type="project" value="UniProtKB-UniRule"/>
</dbReference>
<evidence type="ECO:0000256" key="1">
    <source>
        <dbReference type="ARBA" id="ARBA00010875"/>
    </source>
</evidence>
<comment type="subcellular location">
    <subcellularLocation>
        <location evidence="7">Cytoplasm</location>
    </subcellularLocation>
</comment>
<keyword evidence="5 7" id="KW-0378">Hydrolase</keyword>
<accession>A0A1T5LGV6</accession>
<sequence>MASIRFFTEDVKFKLPHPRKTSRWIKEAIVKERKTLGNLNFIFCSDNYLREINIQYLNHTTFTDIVTFDTSEVKGSIDGDIFISIDRVEENALNFQAEPDHELHRVIIHGVLHLVGYSDKSPGKKLVMRKKEDTYLSLR</sequence>
<dbReference type="Pfam" id="PF02130">
    <property type="entry name" value="YbeY"/>
    <property type="match status" value="1"/>
</dbReference>
<evidence type="ECO:0000256" key="6">
    <source>
        <dbReference type="ARBA" id="ARBA00022833"/>
    </source>
</evidence>
<gene>
    <name evidence="7" type="primary">ybeY</name>
    <name evidence="8" type="ORF">SAMN05660236_3156</name>
</gene>
<evidence type="ECO:0000313" key="9">
    <source>
        <dbReference type="Proteomes" id="UP000190961"/>
    </source>
</evidence>
<dbReference type="InterPro" id="IPR002036">
    <property type="entry name" value="YbeY"/>
</dbReference>
<dbReference type="GO" id="GO:0008270">
    <property type="term" value="F:zinc ion binding"/>
    <property type="evidence" value="ECO:0007669"/>
    <property type="project" value="UniProtKB-UniRule"/>
</dbReference>
<feature type="binding site" evidence="7">
    <location>
        <position position="113"/>
    </location>
    <ligand>
        <name>Zn(2+)</name>
        <dbReference type="ChEBI" id="CHEBI:29105"/>
        <note>catalytic</note>
    </ligand>
</feature>
<feature type="binding site" evidence="7">
    <location>
        <position position="119"/>
    </location>
    <ligand>
        <name>Zn(2+)</name>
        <dbReference type="ChEBI" id="CHEBI:29105"/>
        <note>catalytic</note>
    </ligand>
</feature>
<evidence type="ECO:0000256" key="3">
    <source>
        <dbReference type="ARBA" id="ARBA00022723"/>
    </source>
</evidence>
<dbReference type="Proteomes" id="UP000190961">
    <property type="component" value="Unassembled WGS sequence"/>
</dbReference>
<keyword evidence="9" id="KW-1185">Reference proteome</keyword>
<evidence type="ECO:0000256" key="7">
    <source>
        <dbReference type="HAMAP-Rule" id="MF_00009"/>
    </source>
</evidence>
<dbReference type="EC" id="3.1.-.-" evidence="7"/>
<dbReference type="STRING" id="688867.SAMN05660236_3156"/>
<keyword evidence="7" id="KW-0698">rRNA processing</keyword>
<keyword evidence="4 7" id="KW-0255">Endonuclease</keyword>
<organism evidence="8 9">
    <name type="scientific">Ohtaekwangia koreensis</name>
    <dbReference type="NCBI Taxonomy" id="688867"/>
    <lineage>
        <taxon>Bacteria</taxon>
        <taxon>Pseudomonadati</taxon>
        <taxon>Bacteroidota</taxon>
        <taxon>Cytophagia</taxon>
        <taxon>Cytophagales</taxon>
        <taxon>Fulvivirgaceae</taxon>
        <taxon>Ohtaekwangia</taxon>
    </lineage>
</organism>
<dbReference type="GO" id="GO:0005737">
    <property type="term" value="C:cytoplasm"/>
    <property type="evidence" value="ECO:0007669"/>
    <property type="project" value="UniProtKB-SubCell"/>
</dbReference>
<dbReference type="EMBL" id="FUZU01000002">
    <property type="protein sequence ID" value="SKC74909.1"/>
    <property type="molecule type" value="Genomic_DNA"/>
</dbReference>
<dbReference type="RefSeq" id="WP_079687707.1">
    <property type="nucleotide sequence ID" value="NZ_FUZU01000002.1"/>
</dbReference>
<evidence type="ECO:0000256" key="2">
    <source>
        <dbReference type="ARBA" id="ARBA00022722"/>
    </source>
</evidence>
<keyword evidence="7" id="KW-0963">Cytoplasm</keyword>
<dbReference type="SUPFAM" id="SSF55486">
    <property type="entry name" value="Metalloproteases ('zincins'), catalytic domain"/>
    <property type="match status" value="1"/>
</dbReference>
<keyword evidence="2 7" id="KW-0540">Nuclease</keyword>